<feature type="domain" description="HTH cro/C1-type" evidence="1">
    <location>
        <begin position="4"/>
        <end position="54"/>
    </location>
</feature>
<dbReference type="RefSeq" id="WP_187388580.1">
    <property type="nucleotide sequence ID" value="NZ_CP021130.1"/>
</dbReference>
<dbReference type="Proteomes" id="UP000263013">
    <property type="component" value="Chromosome"/>
</dbReference>
<dbReference type="Pfam" id="PF13443">
    <property type="entry name" value="HTH_26"/>
    <property type="match status" value="1"/>
</dbReference>
<reference evidence="2 3" key="1">
    <citation type="submission" date="2017-05" db="EMBL/GenBank/DDBJ databases">
        <title>Complete genome sequence of Meiothermus taiwanensis WR-220.</title>
        <authorList>
            <person name="Wu W.-L."/>
            <person name="Lo W.-S."/>
            <person name="Kuo C.-H."/>
            <person name="Wu S.-H."/>
        </authorList>
    </citation>
    <scope>NUCLEOTIDE SEQUENCE [LARGE SCALE GENOMIC DNA]</scope>
    <source>
        <strain evidence="2 3">WR-220</strain>
    </source>
</reference>
<gene>
    <name evidence="2" type="ORF">Mtai_v1c04250</name>
</gene>
<accession>A0ABM6WFM1</accession>
<dbReference type="SUPFAM" id="SSF47413">
    <property type="entry name" value="lambda repressor-like DNA-binding domains"/>
    <property type="match status" value="1"/>
</dbReference>
<dbReference type="EMBL" id="CP021130">
    <property type="protein sequence ID" value="AWR85673.1"/>
    <property type="molecule type" value="Genomic_DNA"/>
</dbReference>
<organism evidence="2 3">
    <name type="scientific">Meiothermus taiwanensis WR-220</name>
    <dbReference type="NCBI Taxonomy" id="1339250"/>
    <lineage>
        <taxon>Bacteria</taxon>
        <taxon>Thermotogati</taxon>
        <taxon>Deinococcota</taxon>
        <taxon>Deinococci</taxon>
        <taxon>Thermales</taxon>
        <taxon>Thermaceae</taxon>
        <taxon>Meiothermus</taxon>
    </lineage>
</organism>
<dbReference type="InterPro" id="IPR010982">
    <property type="entry name" value="Lambda_DNA-bd_dom_sf"/>
</dbReference>
<dbReference type="Gene3D" id="1.10.260.40">
    <property type="entry name" value="lambda repressor-like DNA-binding domains"/>
    <property type="match status" value="1"/>
</dbReference>
<evidence type="ECO:0000313" key="2">
    <source>
        <dbReference type="EMBL" id="AWR85673.1"/>
    </source>
</evidence>
<name>A0ABM6WFM1_9DEIN</name>
<protein>
    <recommendedName>
        <fullName evidence="1">HTH cro/C1-type domain-containing protein</fullName>
    </recommendedName>
</protein>
<evidence type="ECO:0000313" key="3">
    <source>
        <dbReference type="Proteomes" id="UP000263013"/>
    </source>
</evidence>
<keyword evidence="3" id="KW-1185">Reference proteome</keyword>
<dbReference type="InterPro" id="IPR001387">
    <property type="entry name" value="Cro/C1-type_HTH"/>
</dbReference>
<proteinExistence type="predicted"/>
<sequence length="75" mass="8492">MQWRLEQVLSEHRISAYRLAKESGLTPQAVHKIVHNRVGGVDFGTLERILSALERLTGKRLEVGDVLEVVRDGQE</sequence>
<evidence type="ECO:0000259" key="1">
    <source>
        <dbReference type="Pfam" id="PF13443"/>
    </source>
</evidence>